<dbReference type="Pfam" id="PF11026">
    <property type="entry name" value="DUF2721"/>
    <property type="match status" value="1"/>
</dbReference>
<dbReference type="OrthoDB" id="5396182at2"/>
<evidence type="ECO:0000313" key="2">
    <source>
        <dbReference type="EMBL" id="MXO62507.1"/>
    </source>
</evidence>
<reference evidence="2 3" key="1">
    <citation type="submission" date="2019-12" db="EMBL/GenBank/DDBJ databases">
        <title>Genomic-based taxomic classification of the family Erythrobacteraceae.</title>
        <authorList>
            <person name="Xu L."/>
        </authorList>
    </citation>
    <scope>NUCLEOTIDE SEQUENCE [LARGE SCALE GENOMIC DNA]</scope>
    <source>
        <strain evidence="2 3">MCCC 1A09965</strain>
    </source>
</reference>
<proteinExistence type="predicted"/>
<keyword evidence="3" id="KW-1185">Reference proteome</keyword>
<dbReference type="EMBL" id="WTYN01000001">
    <property type="protein sequence ID" value="MXO62507.1"/>
    <property type="molecule type" value="Genomic_DNA"/>
</dbReference>
<keyword evidence="1" id="KW-0472">Membrane</keyword>
<feature type="transmembrane region" description="Helical" evidence="1">
    <location>
        <begin position="90"/>
        <end position="114"/>
    </location>
</feature>
<name>A0A844YEZ9_9SPHN</name>
<dbReference type="AlphaFoldDB" id="A0A844YEZ9"/>
<organism evidence="2 3">
    <name type="scientific">Qipengyuania oceanensis</name>
    <dbReference type="NCBI Taxonomy" id="1463597"/>
    <lineage>
        <taxon>Bacteria</taxon>
        <taxon>Pseudomonadati</taxon>
        <taxon>Pseudomonadota</taxon>
        <taxon>Alphaproteobacteria</taxon>
        <taxon>Sphingomonadales</taxon>
        <taxon>Erythrobacteraceae</taxon>
        <taxon>Qipengyuania</taxon>
    </lineage>
</organism>
<comment type="caution">
    <text evidence="2">The sequence shown here is derived from an EMBL/GenBank/DDBJ whole genome shotgun (WGS) entry which is preliminary data.</text>
</comment>
<gene>
    <name evidence="2" type="ORF">GRI48_05725</name>
</gene>
<dbReference type="InterPro" id="IPR021279">
    <property type="entry name" value="DUF2721"/>
</dbReference>
<sequence>MVAALALPDPGDLVSRTSSSARVQHVVQLSLAPAFLLAGIGAVMNVMTNRLIWVANRIERIMQLDEEDRAGTLVEDLPALEKRRVLAQRAVMLSTASAVSISVVIALLFTSAFVRPQMGTLIAIAWIVTMLFLMAGLVTFLLETRTAARRNRERMKRSLRR</sequence>
<evidence type="ECO:0000313" key="3">
    <source>
        <dbReference type="Proteomes" id="UP000445582"/>
    </source>
</evidence>
<evidence type="ECO:0000256" key="1">
    <source>
        <dbReference type="SAM" id="Phobius"/>
    </source>
</evidence>
<protein>
    <submittedName>
        <fullName evidence="2">DUF2721 domain-containing protein</fullName>
    </submittedName>
</protein>
<feature type="transmembrane region" description="Helical" evidence="1">
    <location>
        <begin position="26"/>
        <end position="47"/>
    </location>
</feature>
<dbReference type="Proteomes" id="UP000445582">
    <property type="component" value="Unassembled WGS sequence"/>
</dbReference>
<feature type="transmembrane region" description="Helical" evidence="1">
    <location>
        <begin position="120"/>
        <end position="142"/>
    </location>
</feature>
<accession>A0A844YEZ9</accession>
<keyword evidence="1" id="KW-0812">Transmembrane</keyword>
<keyword evidence="1" id="KW-1133">Transmembrane helix</keyword>